<protein>
    <submittedName>
        <fullName evidence="3">Uncharacterized protein</fullName>
    </submittedName>
</protein>
<dbReference type="AlphaFoldDB" id="A0A371GCI1"/>
<sequence length="245" mass="27261">TALAVLCNTQTIKKEIKWNSHCSTGCFSGKKMEGHDGFITLQCLRGRLLAERRASRVAKEEAQSMANKFVELEKKLKEETKMRDRAERKLKLLKKKLEYFNVSSTSWSKSHSSKKCEKCCGSSLCSVASRDSEANETKLVAVNLSLLENEVHSHNVEQEYVLLQTNNNPFTTKDCGSWLNGTSDPNNFFPPILAKTPNQSLDNLKNDENRLSLSSSKSLAKGYNSQGTDGSSSNPSSTQAFPKNI</sequence>
<dbReference type="PANTHER" id="PTHR33701">
    <property type="entry name" value="TRANSMEMBRANE PROTEIN"/>
    <property type="match status" value="1"/>
</dbReference>
<proteinExistence type="predicted"/>
<comment type="caution">
    <text evidence="3">The sequence shown here is derived from an EMBL/GenBank/DDBJ whole genome shotgun (WGS) entry which is preliminary data.</text>
</comment>
<name>A0A371GCI1_MUCPR</name>
<dbReference type="Proteomes" id="UP000257109">
    <property type="component" value="Unassembled WGS sequence"/>
</dbReference>
<gene>
    <name evidence="3" type="ORF">CR513_30408</name>
</gene>
<feature type="non-terminal residue" evidence="3">
    <location>
        <position position="245"/>
    </location>
</feature>
<dbReference type="EMBL" id="QJKJ01006067">
    <property type="protein sequence ID" value="RDX88053.1"/>
    <property type="molecule type" value="Genomic_DNA"/>
</dbReference>
<dbReference type="STRING" id="157652.A0A371GCI1"/>
<feature type="coiled-coil region" evidence="1">
    <location>
        <begin position="55"/>
        <end position="96"/>
    </location>
</feature>
<feature type="compositionally biased region" description="Polar residues" evidence="2">
    <location>
        <begin position="223"/>
        <end position="245"/>
    </location>
</feature>
<evidence type="ECO:0000313" key="3">
    <source>
        <dbReference type="EMBL" id="RDX88053.1"/>
    </source>
</evidence>
<evidence type="ECO:0000256" key="2">
    <source>
        <dbReference type="SAM" id="MobiDB-lite"/>
    </source>
</evidence>
<reference evidence="3" key="1">
    <citation type="submission" date="2018-05" db="EMBL/GenBank/DDBJ databases">
        <title>Draft genome of Mucuna pruriens seed.</title>
        <authorList>
            <person name="Nnadi N.E."/>
            <person name="Vos R."/>
            <person name="Hasami M.H."/>
            <person name="Devisetty U.K."/>
            <person name="Aguiy J.C."/>
        </authorList>
    </citation>
    <scope>NUCLEOTIDE SEQUENCE [LARGE SCALE GENOMIC DNA]</scope>
    <source>
        <strain evidence="3">JCA_2017</strain>
    </source>
</reference>
<evidence type="ECO:0000256" key="1">
    <source>
        <dbReference type="SAM" id="Coils"/>
    </source>
</evidence>
<keyword evidence="4" id="KW-1185">Reference proteome</keyword>
<keyword evidence="1" id="KW-0175">Coiled coil</keyword>
<feature type="non-terminal residue" evidence="3">
    <location>
        <position position="1"/>
    </location>
</feature>
<dbReference type="OrthoDB" id="1939750at2759"/>
<accession>A0A371GCI1</accession>
<organism evidence="3 4">
    <name type="scientific">Mucuna pruriens</name>
    <name type="common">Velvet bean</name>
    <name type="synonym">Dolichos pruriens</name>
    <dbReference type="NCBI Taxonomy" id="157652"/>
    <lineage>
        <taxon>Eukaryota</taxon>
        <taxon>Viridiplantae</taxon>
        <taxon>Streptophyta</taxon>
        <taxon>Embryophyta</taxon>
        <taxon>Tracheophyta</taxon>
        <taxon>Spermatophyta</taxon>
        <taxon>Magnoliopsida</taxon>
        <taxon>eudicotyledons</taxon>
        <taxon>Gunneridae</taxon>
        <taxon>Pentapetalae</taxon>
        <taxon>rosids</taxon>
        <taxon>fabids</taxon>
        <taxon>Fabales</taxon>
        <taxon>Fabaceae</taxon>
        <taxon>Papilionoideae</taxon>
        <taxon>50 kb inversion clade</taxon>
        <taxon>NPAAA clade</taxon>
        <taxon>indigoferoid/millettioid clade</taxon>
        <taxon>Phaseoleae</taxon>
        <taxon>Mucuna</taxon>
    </lineage>
</organism>
<dbReference type="PANTHER" id="PTHR33701:SF2">
    <property type="entry name" value="TRANSMEMBRANE PROTEIN"/>
    <property type="match status" value="1"/>
</dbReference>
<feature type="region of interest" description="Disordered" evidence="2">
    <location>
        <begin position="211"/>
        <end position="245"/>
    </location>
</feature>
<evidence type="ECO:0000313" key="4">
    <source>
        <dbReference type="Proteomes" id="UP000257109"/>
    </source>
</evidence>